<protein>
    <submittedName>
        <fullName evidence="2">DUF3450 family protein</fullName>
    </submittedName>
</protein>
<organism evidence="2 3">
    <name type="scientific">Halomonas alimentaria</name>
    <dbReference type="NCBI Taxonomy" id="147248"/>
    <lineage>
        <taxon>Bacteria</taxon>
        <taxon>Pseudomonadati</taxon>
        <taxon>Pseudomonadota</taxon>
        <taxon>Gammaproteobacteria</taxon>
        <taxon>Oceanospirillales</taxon>
        <taxon>Halomonadaceae</taxon>
        <taxon>Halomonas</taxon>
    </lineage>
</organism>
<evidence type="ECO:0000256" key="1">
    <source>
        <dbReference type="SAM" id="Coils"/>
    </source>
</evidence>
<proteinExistence type="predicted"/>
<evidence type="ECO:0000313" key="2">
    <source>
        <dbReference type="EMBL" id="NAW33388.1"/>
    </source>
</evidence>
<dbReference type="AlphaFoldDB" id="A0A7X4W2X7"/>
<name>A0A7X4W2X7_9GAMM</name>
<dbReference type="EMBL" id="WUTT01000001">
    <property type="protein sequence ID" value="NAW33388.1"/>
    <property type="molecule type" value="Genomic_DNA"/>
</dbReference>
<dbReference type="Proteomes" id="UP000487929">
    <property type="component" value="Unassembled WGS sequence"/>
</dbReference>
<sequence length="244" mass="27476">MLAATPLMAQELLEATGEAQRAQAELQQRIDAADDASREMLAELRRLEAATRRLEARSDTLAPRLERQAQQLDAREAALDTLSETRETLPEVEQALTRRLGTWVEGDLPFLTEERLARAEGLEKGMTDPDTTTAERLDHLLAAWRSELDYGRELDAWRGTLGQGEQRREVDFLRLGRVGLYYLTADGREGAVWRSDAKRWQALDEAARVELRHGLRMARDQRAPELLTLPVSHPITPANEGDAS</sequence>
<reference evidence="2 3" key="1">
    <citation type="submission" date="2019-12" db="EMBL/GenBank/DDBJ databases">
        <title>Draft genome sequencing of Halomonas alimentaria DSM 15356.</title>
        <authorList>
            <person name="Pandiyan K."/>
            <person name="Kushwaha P."/>
            <person name="Gowdham M."/>
            <person name="Chakdar H."/>
            <person name="Singh A."/>
            <person name="Kumar M."/>
            <person name="Saxena A.K."/>
        </authorList>
    </citation>
    <scope>NUCLEOTIDE SEQUENCE [LARGE SCALE GENOMIC DNA]</scope>
    <source>
        <strain evidence="2 3">DSM 15356</strain>
    </source>
</reference>
<evidence type="ECO:0000313" key="3">
    <source>
        <dbReference type="Proteomes" id="UP000487929"/>
    </source>
</evidence>
<dbReference type="Pfam" id="PF11932">
    <property type="entry name" value="DUF3450"/>
    <property type="match status" value="1"/>
</dbReference>
<comment type="caution">
    <text evidence="2">The sequence shown here is derived from an EMBL/GenBank/DDBJ whole genome shotgun (WGS) entry which is preliminary data.</text>
</comment>
<keyword evidence="3" id="KW-1185">Reference proteome</keyword>
<dbReference type="OrthoDB" id="5880116at2"/>
<feature type="coiled-coil region" evidence="1">
    <location>
        <begin position="9"/>
        <end position="85"/>
    </location>
</feature>
<dbReference type="InterPro" id="IPR016866">
    <property type="entry name" value="UCP028069"/>
</dbReference>
<accession>A0A7X4W2X7</accession>
<gene>
    <name evidence="2" type="ORF">GRB96_02980</name>
</gene>
<keyword evidence="1" id="KW-0175">Coiled coil</keyword>